<reference evidence="2" key="1">
    <citation type="submission" date="2023-02" db="EMBL/GenBank/DDBJ databases">
        <title>Genome sequence of Microbacterium liquefaciens B1075.</title>
        <authorList>
            <person name="Cao J."/>
            <person name="Li X."/>
        </authorList>
    </citation>
    <scope>NUCLEOTIDE SEQUENCE</scope>
    <source>
        <strain evidence="2">B1075</strain>
    </source>
</reference>
<keyword evidence="1" id="KW-0472">Membrane</keyword>
<feature type="transmembrane region" description="Helical" evidence="1">
    <location>
        <begin position="35"/>
        <end position="55"/>
    </location>
</feature>
<gene>
    <name evidence="2" type="ORF">PWF71_17245</name>
</gene>
<name>A0AAJ5VB69_MICMQ</name>
<dbReference type="EMBL" id="CP118606">
    <property type="protein sequence ID" value="WEF21012.1"/>
    <property type="molecule type" value="Genomic_DNA"/>
</dbReference>
<feature type="transmembrane region" description="Helical" evidence="1">
    <location>
        <begin position="7"/>
        <end position="29"/>
    </location>
</feature>
<accession>A0AAJ5VB69</accession>
<keyword evidence="1" id="KW-1133">Transmembrane helix</keyword>
<organism evidence="2 3">
    <name type="scientific">Microbacterium maritypicum</name>
    <name type="common">Microbacterium liquefaciens</name>
    <dbReference type="NCBI Taxonomy" id="33918"/>
    <lineage>
        <taxon>Bacteria</taxon>
        <taxon>Bacillati</taxon>
        <taxon>Actinomycetota</taxon>
        <taxon>Actinomycetes</taxon>
        <taxon>Micrococcales</taxon>
        <taxon>Microbacteriaceae</taxon>
        <taxon>Microbacterium</taxon>
    </lineage>
</organism>
<sequence>MLWNIAYIGVTIWESLSAIVLIIAVVFFVRGFLGYGFHAARVWSSIGLVMIILLSPRWDDTAPRRAQ</sequence>
<proteinExistence type="predicted"/>
<dbReference type="AlphaFoldDB" id="A0AAJ5VB69"/>
<evidence type="ECO:0000313" key="2">
    <source>
        <dbReference type="EMBL" id="WEF21012.1"/>
    </source>
</evidence>
<dbReference type="Proteomes" id="UP001214756">
    <property type="component" value="Chromosome"/>
</dbReference>
<protein>
    <submittedName>
        <fullName evidence="2">Uncharacterized protein</fullName>
    </submittedName>
</protein>
<evidence type="ECO:0000313" key="3">
    <source>
        <dbReference type="Proteomes" id="UP001214756"/>
    </source>
</evidence>
<evidence type="ECO:0000256" key="1">
    <source>
        <dbReference type="SAM" id="Phobius"/>
    </source>
</evidence>
<dbReference type="RefSeq" id="WP_275093225.1">
    <property type="nucleotide sequence ID" value="NZ_CP118606.1"/>
</dbReference>
<keyword evidence="1" id="KW-0812">Transmembrane</keyword>